<dbReference type="Gene3D" id="3.50.50.60">
    <property type="entry name" value="FAD/NAD(P)-binding domain"/>
    <property type="match status" value="1"/>
</dbReference>
<dbReference type="Pfam" id="PF01494">
    <property type="entry name" value="FAD_binding_3"/>
    <property type="match status" value="1"/>
</dbReference>
<dbReference type="GO" id="GO:0071949">
    <property type="term" value="F:FAD binding"/>
    <property type="evidence" value="ECO:0007669"/>
    <property type="project" value="InterPro"/>
</dbReference>
<protein>
    <submittedName>
        <fullName evidence="2">Geranylgeranyl reductase</fullName>
    </submittedName>
</protein>
<organism evidence="2">
    <name type="scientific">uncultured marine group II/III euryarchaeote KM3_43_F08</name>
    <dbReference type="NCBI Taxonomy" id="1456447"/>
    <lineage>
        <taxon>Archaea</taxon>
        <taxon>Methanobacteriati</taxon>
        <taxon>Methanobacteriota</taxon>
        <taxon>environmental samples</taxon>
    </lineage>
</organism>
<name>A0A075H8F2_9EURY</name>
<accession>A0A075H8F2</accession>
<dbReference type="PRINTS" id="PR00420">
    <property type="entry name" value="RNGMNOXGNASE"/>
</dbReference>
<evidence type="ECO:0000313" key="2">
    <source>
        <dbReference type="EMBL" id="AIF10123.1"/>
    </source>
</evidence>
<evidence type="ECO:0000259" key="1">
    <source>
        <dbReference type="Pfam" id="PF01494"/>
    </source>
</evidence>
<dbReference type="PANTHER" id="PTHR42685:SF22">
    <property type="entry name" value="CONDITIONED MEDIUM FACTOR RECEPTOR 1"/>
    <property type="match status" value="1"/>
</dbReference>
<dbReference type="InterPro" id="IPR050407">
    <property type="entry name" value="Geranylgeranyl_reductase"/>
</dbReference>
<dbReference type="PANTHER" id="PTHR42685">
    <property type="entry name" value="GERANYLGERANYL DIPHOSPHATE REDUCTASE"/>
    <property type="match status" value="1"/>
</dbReference>
<dbReference type="EMBL" id="KF900882">
    <property type="protein sequence ID" value="AIF10123.1"/>
    <property type="molecule type" value="Genomic_DNA"/>
</dbReference>
<sequence length="458" mass="50070">MADRFWEQPVDSGPQPASGSRFDVIVVGGGPGGAAAAGYAALAGQRVLLLDKAVWPRDKTCGDAVGGKSLARVEELGVRSRIEASPHFSITGVLFSSPRGDEMQVSRPDGQLSGYVLPRRQFDHIMFQRAAELVLQAGGAVVQGFTVREVLFDNSANGPDPGPGMGDLRRVIGVAGDTGDRTQPLSFSAPLTIGAGGVRCPVATAVVQETYDGRMVDREKLHYSAAFRQYWRNVEGATADSGPVEFHYIDGVLPGYFWIFPIGGGVCNVGFGIALRDLELHDRKLRGLQEYIINEVPRFSDRFAQAELVAGSSRGWQLPLGSPRPGEKLQPRRAFGAGAMLVGDAASLVDPFTGEGIGNALLSAKLALGHFDREEHARGFPLEAGARYQRALWKRLGYELRNSYKIQRLSRRRWLLNWFIGKARRKAELRRVLTESMMSREAQASLTSPFFLLRQLLF</sequence>
<dbReference type="InterPro" id="IPR036188">
    <property type="entry name" value="FAD/NAD-bd_sf"/>
</dbReference>
<reference evidence="2" key="1">
    <citation type="journal article" date="2014" name="Genome Biol. Evol.">
        <title>Pangenome evidence for extensive interdomain horizontal transfer affecting lineage core and shell genes in uncultured planktonic thaumarchaeota and euryarchaeota.</title>
        <authorList>
            <person name="Deschamps P."/>
            <person name="Zivanovic Y."/>
            <person name="Moreira D."/>
            <person name="Rodriguez-Valera F."/>
            <person name="Lopez-Garcia P."/>
        </authorList>
    </citation>
    <scope>NUCLEOTIDE SEQUENCE</scope>
</reference>
<feature type="domain" description="FAD-binding" evidence="1">
    <location>
        <begin position="22"/>
        <end position="133"/>
    </location>
</feature>
<dbReference type="SUPFAM" id="SSF51905">
    <property type="entry name" value="FAD/NAD(P)-binding domain"/>
    <property type="match status" value="1"/>
</dbReference>
<dbReference type="InterPro" id="IPR002938">
    <property type="entry name" value="FAD-bd"/>
</dbReference>
<dbReference type="AlphaFoldDB" id="A0A075H8F2"/>
<proteinExistence type="predicted"/>